<reference evidence="3 4" key="1">
    <citation type="submission" date="2023-09" db="EMBL/GenBank/DDBJ databases">
        <title>Nesidiocoris tenuis whole genome shotgun sequence.</title>
        <authorList>
            <person name="Shibata T."/>
            <person name="Shimoda M."/>
            <person name="Kobayashi T."/>
            <person name="Uehara T."/>
        </authorList>
    </citation>
    <scope>NUCLEOTIDE SEQUENCE [LARGE SCALE GENOMIC DNA]</scope>
    <source>
        <strain evidence="3 4">Japan</strain>
    </source>
</reference>
<gene>
    <name evidence="3" type="ORF">NTJ_05046</name>
</gene>
<feature type="domain" description="PDZ" evidence="2">
    <location>
        <begin position="605"/>
        <end position="686"/>
    </location>
</feature>
<name>A0ABN7AJJ8_9HEMI</name>
<dbReference type="SUPFAM" id="SSF50156">
    <property type="entry name" value="PDZ domain-like"/>
    <property type="match status" value="3"/>
</dbReference>
<keyword evidence="4" id="KW-1185">Reference proteome</keyword>
<feature type="region of interest" description="Disordered" evidence="1">
    <location>
        <begin position="552"/>
        <end position="595"/>
    </location>
</feature>
<evidence type="ECO:0000313" key="4">
    <source>
        <dbReference type="Proteomes" id="UP001307889"/>
    </source>
</evidence>
<protein>
    <submittedName>
        <fullName evidence="3">PDZ domain (Also known as DHR or GLGF)</fullName>
    </submittedName>
</protein>
<feature type="compositionally biased region" description="Polar residues" evidence="1">
    <location>
        <begin position="566"/>
        <end position="585"/>
    </location>
</feature>
<dbReference type="InterPro" id="IPR052074">
    <property type="entry name" value="NonRcpt_TyrProt_Phosphatase"/>
</dbReference>
<feature type="region of interest" description="Disordered" evidence="1">
    <location>
        <begin position="240"/>
        <end position="264"/>
    </location>
</feature>
<dbReference type="EMBL" id="AP028911">
    <property type="protein sequence ID" value="BES92238.1"/>
    <property type="molecule type" value="Genomic_DNA"/>
</dbReference>
<feature type="region of interest" description="Disordered" evidence="1">
    <location>
        <begin position="88"/>
        <end position="108"/>
    </location>
</feature>
<feature type="compositionally biased region" description="Pro residues" evidence="1">
    <location>
        <begin position="250"/>
        <end position="264"/>
    </location>
</feature>
<dbReference type="CDD" id="cd00136">
    <property type="entry name" value="PDZ_canonical"/>
    <property type="match status" value="1"/>
</dbReference>
<dbReference type="PANTHER" id="PTHR46900">
    <property type="entry name" value="TYROSINE-PROTEIN PHOSPHATASE NON-RECEPTOR TYPE 13"/>
    <property type="match status" value="1"/>
</dbReference>
<dbReference type="Proteomes" id="UP001307889">
    <property type="component" value="Chromosome 3"/>
</dbReference>
<feature type="region of interest" description="Disordered" evidence="1">
    <location>
        <begin position="13"/>
        <end position="56"/>
    </location>
</feature>
<feature type="compositionally biased region" description="Polar residues" evidence="1">
    <location>
        <begin position="37"/>
        <end position="47"/>
    </location>
</feature>
<dbReference type="Pfam" id="PF00595">
    <property type="entry name" value="PDZ"/>
    <property type="match status" value="3"/>
</dbReference>
<dbReference type="PANTHER" id="PTHR46900:SF4">
    <property type="entry name" value="FERM AND PDZ DOMAIN CONTAINING 2"/>
    <property type="match status" value="1"/>
</dbReference>
<evidence type="ECO:0000313" key="3">
    <source>
        <dbReference type="EMBL" id="BES92238.1"/>
    </source>
</evidence>
<dbReference type="InterPro" id="IPR001478">
    <property type="entry name" value="PDZ"/>
</dbReference>
<evidence type="ECO:0000259" key="2">
    <source>
        <dbReference type="PROSITE" id="PS50106"/>
    </source>
</evidence>
<feature type="compositionally biased region" description="Polar residues" evidence="1">
    <location>
        <begin position="449"/>
        <end position="458"/>
    </location>
</feature>
<dbReference type="InterPro" id="IPR036034">
    <property type="entry name" value="PDZ_sf"/>
</dbReference>
<dbReference type="SMART" id="SM00228">
    <property type="entry name" value="PDZ"/>
    <property type="match status" value="3"/>
</dbReference>
<feature type="compositionally biased region" description="Gly residues" evidence="1">
    <location>
        <begin position="17"/>
        <end position="26"/>
    </location>
</feature>
<proteinExistence type="predicted"/>
<feature type="compositionally biased region" description="Low complexity" evidence="1">
    <location>
        <begin position="389"/>
        <end position="404"/>
    </location>
</feature>
<sequence>MICLRSATSFMQHHHGLGSGGGGGAEMGSNLSKRRSQSSGNLTSRSSGGKLPDDKYKLCGSLPNHLDLPNDNNNEVAAPAVAVVPAKGSYHHHKPHAPPPPVTVPAPVAAGRTEDLGYGSERSPDDPEPPFPACPVHHAHFLKKYPFINSSSIFSVTVKKGSGGLGLSVAGGDPWPGLIRIKRLFPHQPASHSGLLTSGDILLAASGVPLLGLTNYEALEVLRSSPPEVKLTVCRPPEPVVPLADSTNSAPPPPPPRDPLSIPAPPDQYGEFEILMEKVNGSLGFTLRKEDQSVLGHYVRALVREPALSDPRIRPGDKIVAVNDVEMSSLTHEEAVAFLRQCGELVRLRLYRDPAQTPVPAHSPPHTHRTFKPILRKEAQDMLSELAVKKSQSPHESSGSSKGSSPRKRRLTRTPPPTERSDSLESTIAEARPARVETSHSMSEHKVTDYSSNLATQSSEEELVATGLSGNVPPPSEPVSMPPLSGHDPEESDGVGFSYRNPAYRSATTQPISKSMTAHEIQDNGCSEQDIPTAVEGTKSLLKWKGVILYGEEDGEEGDGGHSEGTSNTDLGHSDSVSSQHQPASVANRLEPADQDGDSDYQVVIVELNRGWNSRLGFSLRSVEGGGSVISAVYPDSVASRDGRLREGDKLINVNDEAIDSMETTEVIDLLRKIRGSISLTLLRARRV</sequence>
<accession>A0ABN7AJJ8</accession>
<feature type="compositionally biased region" description="Basic and acidic residues" evidence="1">
    <location>
        <begin position="432"/>
        <end position="448"/>
    </location>
</feature>
<dbReference type="PROSITE" id="PS50106">
    <property type="entry name" value="PDZ"/>
    <property type="match status" value="3"/>
</dbReference>
<organism evidence="3 4">
    <name type="scientific">Nesidiocoris tenuis</name>
    <dbReference type="NCBI Taxonomy" id="355587"/>
    <lineage>
        <taxon>Eukaryota</taxon>
        <taxon>Metazoa</taxon>
        <taxon>Ecdysozoa</taxon>
        <taxon>Arthropoda</taxon>
        <taxon>Hexapoda</taxon>
        <taxon>Insecta</taxon>
        <taxon>Pterygota</taxon>
        <taxon>Neoptera</taxon>
        <taxon>Paraneoptera</taxon>
        <taxon>Hemiptera</taxon>
        <taxon>Heteroptera</taxon>
        <taxon>Panheteroptera</taxon>
        <taxon>Cimicomorpha</taxon>
        <taxon>Miridae</taxon>
        <taxon>Dicyphina</taxon>
        <taxon>Nesidiocoris</taxon>
    </lineage>
</organism>
<dbReference type="Gene3D" id="2.30.42.10">
    <property type="match status" value="3"/>
</dbReference>
<evidence type="ECO:0000256" key="1">
    <source>
        <dbReference type="SAM" id="MobiDB-lite"/>
    </source>
</evidence>
<feature type="domain" description="PDZ" evidence="2">
    <location>
        <begin position="273"/>
        <end position="354"/>
    </location>
</feature>
<feature type="compositionally biased region" description="Pro residues" evidence="1">
    <location>
        <begin position="472"/>
        <end position="481"/>
    </location>
</feature>
<feature type="region of interest" description="Disordered" evidence="1">
    <location>
        <begin position="386"/>
        <end position="501"/>
    </location>
</feature>
<feature type="domain" description="PDZ" evidence="2">
    <location>
        <begin position="155"/>
        <end position="237"/>
    </location>
</feature>